<reference evidence="1" key="1">
    <citation type="journal article" date="2015" name="Genome Announc.">
        <title>Draft Genome Sequence of Tolypothrix boutellei Strain VB521301.</title>
        <authorList>
            <person name="Chandrababunaidu M.M."/>
            <person name="Singh D."/>
            <person name="Sen D."/>
            <person name="Bhan S."/>
            <person name="Das S."/>
            <person name="Gupta A."/>
            <person name="Adhikary S.P."/>
            <person name="Tripathy S."/>
        </authorList>
    </citation>
    <scope>NUCLEOTIDE SEQUENCE</scope>
    <source>
        <strain evidence="1">VB521301</strain>
    </source>
</reference>
<dbReference type="AlphaFoldDB" id="A0A0C1R5B6"/>
<dbReference type="EMBL" id="JHEG02000059">
    <property type="protein sequence ID" value="KIE07525.1"/>
    <property type="molecule type" value="Genomic_DNA"/>
</dbReference>
<name>A0A0C1R5B6_9CYAN</name>
<proteinExistence type="predicted"/>
<comment type="caution">
    <text evidence="1">The sequence shown here is derived from an EMBL/GenBank/DDBJ whole genome shotgun (WGS) entry which is preliminary data.</text>
</comment>
<accession>A0A0C1R5B6</accession>
<dbReference type="RefSeq" id="WP_167844770.1">
    <property type="nucleotide sequence ID" value="NZ_JHEG04000001.1"/>
</dbReference>
<evidence type="ECO:0000313" key="1">
    <source>
        <dbReference type="EMBL" id="KIE07525.1"/>
    </source>
</evidence>
<sequence>MTSILPLFGETALVQKRRTTLVRGVTAVVRQRDLGDLPHERSPCVVSLATASCVAEGAKAYNTSFLSVTHGCLIFAPRVLAITAFI</sequence>
<organism evidence="1">
    <name type="scientific">Tolypothrix bouteillei VB521301</name>
    <dbReference type="NCBI Taxonomy" id="1479485"/>
    <lineage>
        <taxon>Bacteria</taxon>
        <taxon>Bacillati</taxon>
        <taxon>Cyanobacteriota</taxon>
        <taxon>Cyanophyceae</taxon>
        <taxon>Nostocales</taxon>
        <taxon>Tolypothrichaceae</taxon>
        <taxon>Tolypothrix</taxon>
    </lineage>
</organism>
<gene>
    <name evidence="1" type="ORF">DA73_0241380</name>
</gene>
<protein>
    <submittedName>
        <fullName evidence="1">Uncharacterized protein</fullName>
    </submittedName>
</protein>
<dbReference type="STRING" id="1479485.DA73_0241380"/>